<organism evidence="2 3">
    <name type="scientific">Parasponia andersonii</name>
    <name type="common">Sponia andersonii</name>
    <dbReference type="NCBI Taxonomy" id="3476"/>
    <lineage>
        <taxon>Eukaryota</taxon>
        <taxon>Viridiplantae</taxon>
        <taxon>Streptophyta</taxon>
        <taxon>Embryophyta</taxon>
        <taxon>Tracheophyta</taxon>
        <taxon>Spermatophyta</taxon>
        <taxon>Magnoliopsida</taxon>
        <taxon>eudicotyledons</taxon>
        <taxon>Gunneridae</taxon>
        <taxon>Pentapetalae</taxon>
        <taxon>rosids</taxon>
        <taxon>fabids</taxon>
        <taxon>Rosales</taxon>
        <taxon>Cannabaceae</taxon>
        <taxon>Parasponia</taxon>
    </lineage>
</organism>
<feature type="compositionally biased region" description="Low complexity" evidence="1">
    <location>
        <begin position="339"/>
        <end position="356"/>
    </location>
</feature>
<dbReference type="GO" id="GO:0007142">
    <property type="term" value="P:male meiosis II"/>
    <property type="evidence" value="ECO:0007669"/>
    <property type="project" value="InterPro"/>
</dbReference>
<accession>A0A2P5C356</accession>
<dbReference type="PANTHER" id="PTHR33318">
    <property type="entry name" value="ASPARTYL/GLUTAMYL-TRNA(ASN/GLN) AMIDOTRANSFERASE SUBUNIT"/>
    <property type="match status" value="1"/>
</dbReference>
<feature type="compositionally biased region" description="Basic and acidic residues" evidence="1">
    <location>
        <begin position="91"/>
        <end position="115"/>
    </location>
</feature>
<name>A0A2P5C356_PARAD</name>
<evidence type="ECO:0000313" key="3">
    <source>
        <dbReference type="Proteomes" id="UP000237105"/>
    </source>
</evidence>
<dbReference type="EMBL" id="JXTB01000183">
    <property type="protein sequence ID" value="PON55498.1"/>
    <property type="molecule type" value="Genomic_DNA"/>
</dbReference>
<evidence type="ECO:0000313" key="2">
    <source>
        <dbReference type="EMBL" id="PON55498.1"/>
    </source>
</evidence>
<feature type="region of interest" description="Disordered" evidence="1">
    <location>
        <begin position="182"/>
        <end position="206"/>
    </location>
</feature>
<feature type="compositionally biased region" description="Basic and acidic residues" evidence="1">
    <location>
        <begin position="319"/>
        <end position="335"/>
    </location>
</feature>
<feature type="compositionally biased region" description="Basic and acidic residues" evidence="1">
    <location>
        <begin position="184"/>
        <end position="199"/>
    </location>
</feature>
<gene>
    <name evidence="2" type="ORF">PanWU01x14_188130</name>
</gene>
<keyword evidence="3" id="KW-1185">Reference proteome</keyword>
<dbReference type="OrthoDB" id="1925835at2759"/>
<feature type="region of interest" description="Disordered" evidence="1">
    <location>
        <begin position="309"/>
        <end position="388"/>
    </location>
</feature>
<proteinExistence type="predicted"/>
<reference evidence="3" key="1">
    <citation type="submission" date="2016-06" db="EMBL/GenBank/DDBJ databases">
        <title>Parallel loss of symbiosis genes in relatives of nitrogen-fixing non-legume Parasponia.</title>
        <authorList>
            <person name="Van Velzen R."/>
            <person name="Holmer R."/>
            <person name="Bu F."/>
            <person name="Rutten L."/>
            <person name="Van Zeijl A."/>
            <person name="Liu W."/>
            <person name="Santuari L."/>
            <person name="Cao Q."/>
            <person name="Sharma T."/>
            <person name="Shen D."/>
            <person name="Roswanjaya Y."/>
            <person name="Wardhani T."/>
            <person name="Kalhor M.S."/>
            <person name="Jansen J."/>
            <person name="Van den Hoogen J."/>
            <person name="Gungor B."/>
            <person name="Hartog M."/>
            <person name="Hontelez J."/>
            <person name="Verver J."/>
            <person name="Yang W.-C."/>
            <person name="Schijlen E."/>
            <person name="Repin R."/>
            <person name="Schilthuizen M."/>
            <person name="Schranz E."/>
            <person name="Heidstra R."/>
            <person name="Miyata K."/>
            <person name="Fedorova E."/>
            <person name="Kohlen W."/>
            <person name="Bisseling T."/>
            <person name="Smit S."/>
            <person name="Geurts R."/>
        </authorList>
    </citation>
    <scope>NUCLEOTIDE SEQUENCE [LARGE SCALE GENOMIC DNA]</scope>
    <source>
        <strain evidence="3">cv. WU1-14</strain>
    </source>
</reference>
<protein>
    <submittedName>
        <fullName evidence="2">Eisosome protein</fullName>
    </submittedName>
</protein>
<dbReference type="Proteomes" id="UP000237105">
    <property type="component" value="Unassembled WGS sequence"/>
</dbReference>
<feature type="compositionally biased region" description="Polar residues" evidence="1">
    <location>
        <begin position="130"/>
        <end position="139"/>
    </location>
</feature>
<feature type="region of interest" description="Disordered" evidence="1">
    <location>
        <begin position="245"/>
        <end position="281"/>
    </location>
</feature>
<comment type="caution">
    <text evidence="2">The sequence shown here is derived from an EMBL/GenBank/DDBJ whole genome shotgun (WGS) entry which is preliminary data.</text>
</comment>
<evidence type="ECO:0000256" key="1">
    <source>
        <dbReference type="SAM" id="MobiDB-lite"/>
    </source>
</evidence>
<dbReference type="PANTHER" id="PTHR33318:SF22">
    <property type="entry name" value="SUPPRESSOR PROTEIN SRP40-LIKE ISOFORM X1"/>
    <property type="match status" value="1"/>
</dbReference>
<dbReference type="InterPro" id="IPR039300">
    <property type="entry name" value="JASON"/>
</dbReference>
<dbReference type="AlphaFoldDB" id="A0A2P5C356"/>
<feature type="region of interest" description="Disordered" evidence="1">
    <location>
        <begin position="85"/>
        <end position="166"/>
    </location>
</feature>
<dbReference type="STRING" id="3476.A0A2P5C356"/>
<feature type="compositionally biased region" description="Acidic residues" evidence="1">
    <location>
        <begin position="144"/>
        <end position="162"/>
    </location>
</feature>
<sequence>MVCFLACFTTSKRPKHHNSDKETPSKDQDLKASEVLQFFEPTKQENAGQLIKLTRESKEEVEEQVNCSAKKRVTFDLNAKAYAEAPSAKVVSRDLVESKEEKETGNEEEKPKETEPILDTTALSRGGLFTPNNRYQDCSKSTDDYDGVGLEESDLEEDDDHEADDKGVVLQEESSESLFSLSIDSRKQVCDPENGEKEVSSPMPMPSFCEGKVKTIGSYQNAGKRSQVGHSVLKPIENLSQWKEDVKEDRPISPLVKHQEKENISSKPSFKLENHSSKSKFSEIKAAEQEIGVDTSLSSWLVGSEMALKSNGGGGHSVVDSEKENSSSSLEDNRVPGESAKFSAAYSSSRSARSQSPETTPTIGTVGSYWIHTGQDMDSDTSPSCREMPLTAKEKVVFMS</sequence>